<dbReference type="EMBL" id="PP841127">
    <property type="protein sequence ID" value="XCN27018.1"/>
    <property type="molecule type" value="Genomic_DNA"/>
</dbReference>
<organism evidence="1">
    <name type="scientific">Acinetobacter phage vB_Ab_01_KEN_01</name>
    <dbReference type="NCBI Taxonomy" id="3143010"/>
    <lineage>
        <taxon>Viruses</taxon>
    </lineage>
</organism>
<reference evidence="1" key="1">
    <citation type="submission" date="2024-05" db="EMBL/GenBank/DDBJ databases">
        <title>Complete Genome Sequences of 14 Acinetobacter baumannii phages isolated in Kenya.</title>
        <authorList>
            <person name="Mwai F."/>
            <person name="Kigen C."/>
            <person name="Makobe C."/>
            <person name="Georges M."/>
            <person name="Mutai I."/>
            <person name="Odoyo E."/>
            <person name="Gachoya M."/>
            <person name="Musila L."/>
        </authorList>
    </citation>
    <scope>NUCLEOTIDE SEQUENCE</scope>
</reference>
<evidence type="ECO:0000313" key="1">
    <source>
        <dbReference type="EMBL" id="XCN27018.1"/>
    </source>
</evidence>
<accession>A0AAU8KU73</accession>
<gene>
    <name evidence="1" type="ORF">SMMRWMVJ_CDS0030</name>
</gene>
<name>A0AAU8KU73_9VIRU</name>
<protein>
    <submittedName>
        <fullName evidence="1">Uncharacterized protein</fullName>
    </submittedName>
</protein>
<sequence>MEMKRCLLHKSKLEDFKSFLIKEQFQYRNGKGQFQVLQVEVRGDWIPIYDRLSGDHFTTQKELIPLIRNYLRERNEHSN</sequence>
<proteinExistence type="predicted"/>